<dbReference type="EMBL" id="NCKW01001033">
    <property type="protein sequence ID" value="POM79781.1"/>
    <property type="molecule type" value="Genomic_DNA"/>
</dbReference>
<accession>A0A2P4YPP1</accession>
<dbReference type="InterPro" id="IPR044294">
    <property type="entry name" value="Lipase-like"/>
</dbReference>
<reference evidence="2 3" key="1">
    <citation type="journal article" date="2017" name="Genome Biol. Evol.">
        <title>Phytophthora megakarya and P. palmivora, closely related causal agents of cacao black pod rot, underwent increases in genome sizes and gene numbers by different mechanisms.</title>
        <authorList>
            <person name="Ali S.S."/>
            <person name="Shao J."/>
            <person name="Lary D.J."/>
            <person name="Kronmiller B."/>
            <person name="Shen D."/>
            <person name="Strem M.D."/>
            <person name="Amoako-Attah I."/>
            <person name="Akrofi A.Y."/>
            <person name="Begoude B.A."/>
            <person name="Ten Hoopen G.M."/>
            <person name="Coulibaly K."/>
            <person name="Kebe B.I."/>
            <person name="Melnick R.L."/>
            <person name="Guiltinan M.J."/>
            <person name="Tyler B.M."/>
            <person name="Meinhardt L.W."/>
            <person name="Bailey B.A."/>
        </authorList>
    </citation>
    <scope>NUCLEOTIDE SEQUENCE [LARGE SCALE GENOMIC DNA]</scope>
    <source>
        <strain evidence="3">sbr112.9</strain>
    </source>
</reference>
<dbReference type="InterPro" id="IPR007751">
    <property type="entry name" value="DUF676_lipase-like"/>
</dbReference>
<comment type="caution">
    <text evidence="2">The sequence shown here is derived from an EMBL/GenBank/DDBJ whole genome shotgun (WGS) entry which is preliminary data.</text>
</comment>
<dbReference type="OrthoDB" id="273452at2759"/>
<protein>
    <recommendedName>
        <fullName evidence="1">DUF676 domain-containing protein</fullName>
    </recommendedName>
</protein>
<dbReference type="Gene3D" id="3.40.50.1820">
    <property type="entry name" value="alpha/beta hydrolase"/>
    <property type="match status" value="1"/>
</dbReference>
<dbReference type="SUPFAM" id="SSF53474">
    <property type="entry name" value="alpha/beta-Hydrolases"/>
    <property type="match status" value="1"/>
</dbReference>
<gene>
    <name evidence="2" type="ORF">PHPALM_2475</name>
</gene>
<name>A0A2P4YPP1_9STRA</name>
<keyword evidence="3" id="KW-1185">Reference proteome</keyword>
<organism evidence="2 3">
    <name type="scientific">Phytophthora palmivora</name>
    <dbReference type="NCBI Taxonomy" id="4796"/>
    <lineage>
        <taxon>Eukaryota</taxon>
        <taxon>Sar</taxon>
        <taxon>Stramenopiles</taxon>
        <taxon>Oomycota</taxon>
        <taxon>Peronosporomycetes</taxon>
        <taxon>Peronosporales</taxon>
        <taxon>Peronosporaceae</taxon>
        <taxon>Phytophthora</taxon>
    </lineage>
</organism>
<evidence type="ECO:0000313" key="2">
    <source>
        <dbReference type="EMBL" id="POM79781.1"/>
    </source>
</evidence>
<feature type="domain" description="DUF676" evidence="1">
    <location>
        <begin position="4"/>
        <end position="93"/>
    </location>
</feature>
<dbReference type="PANTHER" id="PTHR12482:SF62">
    <property type="entry name" value="LIPASE ROG1-RELATED"/>
    <property type="match status" value="1"/>
</dbReference>
<evidence type="ECO:0000259" key="1">
    <source>
        <dbReference type="Pfam" id="PF05057"/>
    </source>
</evidence>
<dbReference type="Proteomes" id="UP000237271">
    <property type="component" value="Unassembled WGS sequence"/>
</dbReference>
<proteinExistence type="predicted"/>
<sequence>MLIIKSRANEPDTSLGVEIGGTRLAKEVVEAVFEYDLSPAVSSYKLSVIGHSLGGLYARYALVQIMDALSCLHVEYVDFVTICTPHLAQEQQQEGVTDADEIEPPRPLLEVMSDPDSEFIRSLKRFNHGTLVAMTDGDVVVPYPSASMRSYSPY</sequence>
<dbReference type="Pfam" id="PF05057">
    <property type="entry name" value="DUF676"/>
    <property type="match status" value="1"/>
</dbReference>
<dbReference type="PANTHER" id="PTHR12482">
    <property type="entry name" value="LIPASE ROG1-RELATED-RELATED"/>
    <property type="match status" value="1"/>
</dbReference>
<dbReference type="InterPro" id="IPR029058">
    <property type="entry name" value="AB_hydrolase_fold"/>
</dbReference>
<dbReference type="AlphaFoldDB" id="A0A2P4YPP1"/>
<feature type="non-terminal residue" evidence="2">
    <location>
        <position position="154"/>
    </location>
</feature>
<evidence type="ECO:0000313" key="3">
    <source>
        <dbReference type="Proteomes" id="UP000237271"/>
    </source>
</evidence>